<dbReference type="InterPro" id="IPR057313">
    <property type="entry name" value="Maqu_2507-like"/>
</dbReference>
<evidence type="ECO:0000313" key="4">
    <source>
        <dbReference type="EMBL" id="TMQ77495.1"/>
    </source>
</evidence>
<gene>
    <name evidence="4" type="ORF">ACCUM_3009</name>
</gene>
<comment type="similarity">
    <text evidence="1">Belongs to the short-chain dehydrogenases/reductases (SDR) family.</text>
</comment>
<dbReference type="InterPro" id="IPR020904">
    <property type="entry name" value="Sc_DH/Rdtase_CS"/>
</dbReference>
<name>A0A5S4EQ64_9PROT</name>
<sequence>MAVGQAGPSGVGHDFQETAMNYFVTGATGFIGKRLVRKLLDRPDAIVHFLTRAIELPRLEELYEYWGCDDTRVIPIVGDLTQSELGVAPADIEKLKGKIDHFFHLAAIYDLKASAEDQQRANVDGTRNTVRLAEEIAARHFHLVSSIAAAGLFEGLFREDMFDEAENLDNPYFRTKHDSEGIVRKECRIPWRIFRPAIVVGDSRTGEMDKIDGPYYFFKLIQKMRRMFPSWMPTIGIEGGRINVVPVDFVVAAMDHIAHLENQDSQCFHLTDPTPMRVGDLLNTFARAAHAPEMVMRINAALLGFIPRSVRKAMFALTPVRRIRTAIMKDLGLPDDILEFVNYPTRFDCRETQRALKGSGIAVPPLDSYAWRLWDYWERHLDPDLFIDRTLRGQVEGKVVLVTGGSSGIGKATIRKMAEAGAIAVTIARDSQALEEVRREFEAASLRLITHVVDVSDPQQCASFVKFMNEEHGGVDFLVNNAGRSIRRGIENSFDRFHDFERTMEVNYFGALRLTMGFLPTMIAKRKGQIINISSIGVLTNAPRFSAYVASKAAMDAWTRCAASEFADRGIEFTTINMPLVRTPMIAPTKLYDQVPTLSPEEAADLVVEAIIHKPVRIATRLGIFGALLHSLLPKVAQITMNTSFRMFPDSSAAGTRKFPEPEPQTADQIAFSQIMRGIHF</sequence>
<protein>
    <submittedName>
        <fullName evidence="4">3-oxoacyl-[acyl-carrier protein] reductase</fullName>
    </submittedName>
</protein>
<dbReference type="AlphaFoldDB" id="A0A5S4EQ64"/>
<dbReference type="PROSITE" id="PS00061">
    <property type="entry name" value="ADH_SHORT"/>
    <property type="match status" value="1"/>
</dbReference>
<dbReference type="Gene3D" id="3.40.50.720">
    <property type="entry name" value="NAD(P)-binding Rossmann-like Domain"/>
    <property type="match status" value="2"/>
</dbReference>
<dbReference type="InterPro" id="IPR002347">
    <property type="entry name" value="SDR_fam"/>
</dbReference>
<dbReference type="Pfam" id="PF00106">
    <property type="entry name" value="adh_short"/>
    <property type="match status" value="1"/>
</dbReference>
<dbReference type="InterPro" id="IPR036291">
    <property type="entry name" value="NAD(P)-bd_dom_sf"/>
</dbReference>
<dbReference type="PRINTS" id="PR00080">
    <property type="entry name" value="SDRFAMILY"/>
</dbReference>
<keyword evidence="5" id="KW-1185">Reference proteome</keyword>
<dbReference type="GO" id="GO:0016020">
    <property type="term" value="C:membrane"/>
    <property type="evidence" value="ECO:0007669"/>
    <property type="project" value="TreeGrafter"/>
</dbReference>
<evidence type="ECO:0000313" key="5">
    <source>
        <dbReference type="Proteomes" id="UP000306324"/>
    </source>
</evidence>
<keyword evidence="2" id="KW-0560">Oxidoreductase</keyword>
<dbReference type="Proteomes" id="UP000306324">
    <property type="component" value="Unassembled WGS sequence"/>
</dbReference>
<evidence type="ECO:0000259" key="3">
    <source>
        <dbReference type="Pfam" id="PF07993"/>
    </source>
</evidence>
<accession>A0A5S4EQ64</accession>
<dbReference type="CDD" id="cd05263">
    <property type="entry name" value="MupV_like_SDR_e"/>
    <property type="match status" value="1"/>
</dbReference>
<feature type="domain" description="Thioester reductase (TE)" evidence="3">
    <location>
        <begin position="24"/>
        <end position="254"/>
    </location>
</feature>
<dbReference type="PANTHER" id="PTHR44196:SF1">
    <property type="entry name" value="DEHYDROGENASE_REDUCTASE SDR FAMILY MEMBER 7B"/>
    <property type="match status" value="1"/>
</dbReference>
<dbReference type="FunFam" id="3.40.50.720:FF:000084">
    <property type="entry name" value="Short-chain dehydrogenase reductase"/>
    <property type="match status" value="1"/>
</dbReference>
<dbReference type="CDD" id="cd05233">
    <property type="entry name" value="SDR_c"/>
    <property type="match status" value="1"/>
</dbReference>
<comment type="caution">
    <text evidence="4">The sequence shown here is derived from an EMBL/GenBank/DDBJ whole genome shotgun (WGS) entry which is preliminary data.</text>
</comment>
<evidence type="ECO:0000256" key="2">
    <source>
        <dbReference type="ARBA" id="ARBA00023002"/>
    </source>
</evidence>
<proteinExistence type="inferred from homology"/>
<dbReference type="PANTHER" id="PTHR44196">
    <property type="entry name" value="DEHYDROGENASE/REDUCTASE SDR FAMILY MEMBER 7B"/>
    <property type="match status" value="1"/>
</dbReference>
<dbReference type="SUPFAM" id="SSF51735">
    <property type="entry name" value="NAD(P)-binding Rossmann-fold domains"/>
    <property type="match status" value="2"/>
</dbReference>
<dbReference type="EMBL" id="SWAD01000023">
    <property type="protein sequence ID" value="TMQ77495.1"/>
    <property type="molecule type" value="Genomic_DNA"/>
</dbReference>
<dbReference type="PRINTS" id="PR00081">
    <property type="entry name" value="GDHRDH"/>
</dbReference>
<dbReference type="InterPro" id="IPR013120">
    <property type="entry name" value="FAR_NAD-bd"/>
</dbReference>
<evidence type="ECO:0000256" key="1">
    <source>
        <dbReference type="ARBA" id="ARBA00006484"/>
    </source>
</evidence>
<dbReference type="Pfam" id="PF07993">
    <property type="entry name" value="NAD_binding_4"/>
    <property type="match status" value="1"/>
</dbReference>
<reference evidence="4 5" key="1">
    <citation type="submission" date="2019-04" db="EMBL/GenBank/DDBJ databases">
        <title>A novel phosphate-accumulating bacterium identified in bioreactor for phosphate removal from wastewater.</title>
        <authorList>
            <person name="Kotlyarov R.Y."/>
            <person name="Beletsky A.V."/>
            <person name="Kallistova A.Y."/>
            <person name="Dorofeev A.G."/>
            <person name="Nikolaev Y.Y."/>
            <person name="Pimenov N.V."/>
            <person name="Ravin N.V."/>
            <person name="Mardanov A.V."/>
        </authorList>
    </citation>
    <scope>NUCLEOTIDE SEQUENCE [LARGE SCALE GENOMIC DNA]</scope>
    <source>
        <strain evidence="4 5">Bin19</strain>
    </source>
</reference>
<organism evidence="4 5">
    <name type="scientific">Candidatus Accumulibacter phosphatis</name>
    <dbReference type="NCBI Taxonomy" id="327160"/>
    <lineage>
        <taxon>Bacteria</taxon>
        <taxon>Pseudomonadati</taxon>
        <taxon>Pseudomonadota</taxon>
        <taxon>Betaproteobacteria</taxon>
        <taxon>Candidatus Accumulibacter</taxon>
    </lineage>
</organism>
<dbReference type="GO" id="GO:0016491">
    <property type="term" value="F:oxidoreductase activity"/>
    <property type="evidence" value="ECO:0007669"/>
    <property type="project" value="UniProtKB-KW"/>
</dbReference>
<dbReference type="NCBIfam" id="NF005539">
    <property type="entry name" value="PRK07201.1"/>
    <property type="match status" value="1"/>
</dbReference>